<organism evidence="4 5">
    <name type="scientific">Turnera subulata</name>
    <dbReference type="NCBI Taxonomy" id="218843"/>
    <lineage>
        <taxon>Eukaryota</taxon>
        <taxon>Viridiplantae</taxon>
        <taxon>Streptophyta</taxon>
        <taxon>Embryophyta</taxon>
        <taxon>Tracheophyta</taxon>
        <taxon>Spermatophyta</taxon>
        <taxon>Magnoliopsida</taxon>
        <taxon>eudicotyledons</taxon>
        <taxon>Gunneridae</taxon>
        <taxon>Pentapetalae</taxon>
        <taxon>rosids</taxon>
        <taxon>fabids</taxon>
        <taxon>Malpighiales</taxon>
        <taxon>Passifloraceae</taxon>
        <taxon>Turnera</taxon>
    </lineage>
</organism>
<dbReference type="InterPro" id="IPR001245">
    <property type="entry name" value="Ser-Thr/Tyr_kinase_cat_dom"/>
</dbReference>
<dbReference type="GO" id="GO:0004672">
    <property type="term" value="F:protein kinase activity"/>
    <property type="evidence" value="ECO:0007669"/>
    <property type="project" value="InterPro"/>
</dbReference>
<dbReference type="PANTHER" id="PTHR12320:SF14">
    <property type="entry name" value="PROTEIN PHOSPHATASE"/>
    <property type="match status" value="1"/>
</dbReference>
<dbReference type="SUPFAM" id="SSF56112">
    <property type="entry name" value="Protein kinase-like (PK-like)"/>
    <property type="match status" value="1"/>
</dbReference>
<dbReference type="OrthoDB" id="60843at2759"/>
<evidence type="ECO:0000256" key="2">
    <source>
        <dbReference type="SAM" id="MobiDB-lite"/>
    </source>
</evidence>
<feature type="compositionally biased region" description="Basic and acidic residues" evidence="2">
    <location>
        <begin position="34"/>
        <end position="48"/>
    </location>
</feature>
<dbReference type="InterPro" id="IPR011009">
    <property type="entry name" value="Kinase-like_dom_sf"/>
</dbReference>
<sequence length="308" mass="33806">MIIKKRKLSDGEAQLLREEKLPKLRMTAGSLYLPKEDESKPEGEDDHFVSEESQTIAVADGVSAWARKGIDAGVYARELMNNAVAGLALEPRGAVNPRRVILRAHSRTAAQGSSTACLVTLGGRKLRYANVGDSGFMVFRNKKLVYQSPTQQHRFNCPYTLRNGREALVFEGEFGVEPGDLVVLGTDGVFDNLYSSEIEEILQETEGNPSPEEIASTIACTASLNSRDRNYKSPIECVAELAGDTWLKIATEAAKGLCYFHHDCNRTDVKSNNILLNSDFEARIADFGLAKFLQGTGTSELRVSTTLI</sequence>
<dbReference type="InterPro" id="IPR001932">
    <property type="entry name" value="PPM-type_phosphatase-like_dom"/>
</dbReference>
<keyword evidence="1" id="KW-0378">Hydrolase</keyword>
<dbReference type="Pfam" id="PF07228">
    <property type="entry name" value="SpoIIE"/>
    <property type="match status" value="1"/>
</dbReference>
<keyword evidence="1" id="KW-0464">Manganese</keyword>
<dbReference type="InterPro" id="IPR039123">
    <property type="entry name" value="PPTC7"/>
</dbReference>
<reference evidence="4" key="2">
    <citation type="journal article" date="2023" name="Plants (Basel)">
        <title>Annotation of the Turnera subulata (Passifloraceae) Draft Genome Reveals the S-Locus Evolved after the Divergence of Turneroideae from Passifloroideae in a Stepwise Manner.</title>
        <authorList>
            <person name="Henning P.M."/>
            <person name="Roalson E.H."/>
            <person name="Mir W."/>
            <person name="McCubbin A.G."/>
            <person name="Shore J.S."/>
        </authorList>
    </citation>
    <scope>NUCLEOTIDE SEQUENCE</scope>
    <source>
        <strain evidence="4">F60SS</strain>
    </source>
</reference>
<dbReference type="GO" id="GO:0004722">
    <property type="term" value="F:protein serine/threonine phosphatase activity"/>
    <property type="evidence" value="ECO:0007669"/>
    <property type="project" value="UniProtKB-EC"/>
</dbReference>
<evidence type="ECO:0000313" key="5">
    <source>
        <dbReference type="Proteomes" id="UP001141552"/>
    </source>
</evidence>
<comment type="catalytic activity">
    <reaction evidence="1">
        <text>O-phospho-L-seryl-[protein] + H2O = L-seryl-[protein] + phosphate</text>
        <dbReference type="Rhea" id="RHEA:20629"/>
        <dbReference type="Rhea" id="RHEA-COMP:9863"/>
        <dbReference type="Rhea" id="RHEA-COMP:11604"/>
        <dbReference type="ChEBI" id="CHEBI:15377"/>
        <dbReference type="ChEBI" id="CHEBI:29999"/>
        <dbReference type="ChEBI" id="CHEBI:43474"/>
        <dbReference type="ChEBI" id="CHEBI:83421"/>
        <dbReference type="EC" id="3.1.3.16"/>
    </reaction>
</comment>
<dbReference type="SMART" id="SM00331">
    <property type="entry name" value="PP2C_SIG"/>
    <property type="match status" value="1"/>
</dbReference>
<feature type="region of interest" description="Disordered" evidence="2">
    <location>
        <begin position="28"/>
        <end position="48"/>
    </location>
</feature>
<dbReference type="Pfam" id="PF07714">
    <property type="entry name" value="PK_Tyr_Ser-Thr"/>
    <property type="match status" value="1"/>
</dbReference>
<reference evidence="4" key="1">
    <citation type="submission" date="2022-02" db="EMBL/GenBank/DDBJ databases">
        <authorList>
            <person name="Henning P.M."/>
            <person name="McCubbin A.G."/>
            <person name="Shore J.S."/>
        </authorList>
    </citation>
    <scope>NUCLEOTIDE SEQUENCE</scope>
    <source>
        <strain evidence="4">F60SS</strain>
        <tissue evidence="4">Leaves</tissue>
    </source>
</reference>
<gene>
    <name evidence="4" type="ORF">Tsubulata_007955</name>
</gene>
<keyword evidence="5" id="KW-1185">Reference proteome</keyword>
<comment type="cofactor">
    <cofactor evidence="1">
        <name>Mg(2+)</name>
        <dbReference type="ChEBI" id="CHEBI:18420"/>
    </cofactor>
</comment>
<comment type="similarity">
    <text evidence="1">Belongs to the PP2C family.</text>
</comment>
<keyword evidence="1" id="KW-0904">Protein phosphatase</keyword>
<feature type="domain" description="PPM-type phosphatase" evidence="3">
    <location>
        <begin position="27"/>
        <end position="308"/>
    </location>
</feature>
<name>A0A9Q0JJ39_9ROSI</name>
<evidence type="ECO:0000256" key="1">
    <source>
        <dbReference type="RuleBase" id="RU366020"/>
    </source>
</evidence>
<dbReference type="Gene3D" id="1.10.510.10">
    <property type="entry name" value="Transferase(Phosphotransferase) domain 1"/>
    <property type="match status" value="1"/>
</dbReference>
<comment type="catalytic activity">
    <reaction evidence="1">
        <text>O-phospho-L-threonyl-[protein] + H2O = L-threonyl-[protein] + phosphate</text>
        <dbReference type="Rhea" id="RHEA:47004"/>
        <dbReference type="Rhea" id="RHEA-COMP:11060"/>
        <dbReference type="Rhea" id="RHEA-COMP:11605"/>
        <dbReference type="ChEBI" id="CHEBI:15377"/>
        <dbReference type="ChEBI" id="CHEBI:30013"/>
        <dbReference type="ChEBI" id="CHEBI:43474"/>
        <dbReference type="ChEBI" id="CHEBI:61977"/>
        <dbReference type="EC" id="3.1.3.16"/>
    </reaction>
</comment>
<dbReference type="InterPro" id="IPR036457">
    <property type="entry name" value="PPM-type-like_dom_sf"/>
</dbReference>
<comment type="caution">
    <text evidence="4">The sequence shown here is derived from an EMBL/GenBank/DDBJ whole genome shotgun (WGS) entry which is preliminary data.</text>
</comment>
<evidence type="ECO:0000313" key="4">
    <source>
        <dbReference type="EMBL" id="KAJ4843539.1"/>
    </source>
</evidence>
<proteinExistence type="inferred from homology"/>
<dbReference type="Gene3D" id="3.60.40.10">
    <property type="entry name" value="PPM-type phosphatase domain"/>
    <property type="match status" value="1"/>
</dbReference>
<evidence type="ECO:0000259" key="3">
    <source>
        <dbReference type="PROSITE" id="PS51746"/>
    </source>
</evidence>
<keyword evidence="1" id="KW-0460">Magnesium</keyword>
<dbReference type="AlphaFoldDB" id="A0A9Q0JJ39"/>
<keyword evidence="1" id="KW-0479">Metal-binding</keyword>
<dbReference type="SUPFAM" id="SSF81606">
    <property type="entry name" value="PP2C-like"/>
    <property type="match status" value="1"/>
</dbReference>
<accession>A0A9Q0JJ39</accession>
<dbReference type="Proteomes" id="UP001141552">
    <property type="component" value="Unassembled WGS sequence"/>
</dbReference>
<dbReference type="EC" id="3.1.3.16" evidence="1"/>
<dbReference type="PROSITE" id="PS51746">
    <property type="entry name" value="PPM_2"/>
    <property type="match status" value="1"/>
</dbReference>
<comment type="cofactor">
    <cofactor evidence="1">
        <name>Mn(2+)</name>
        <dbReference type="ChEBI" id="CHEBI:29035"/>
    </cofactor>
</comment>
<dbReference type="EMBL" id="JAKUCV010002209">
    <property type="protein sequence ID" value="KAJ4843539.1"/>
    <property type="molecule type" value="Genomic_DNA"/>
</dbReference>
<dbReference type="PANTHER" id="PTHR12320">
    <property type="entry name" value="PROTEIN PHOSPHATASE 2C"/>
    <property type="match status" value="1"/>
</dbReference>
<protein>
    <recommendedName>
        <fullName evidence="1">Protein phosphatase</fullName>
        <ecNumber evidence="1">3.1.3.16</ecNumber>
    </recommendedName>
</protein>
<dbReference type="SMART" id="SM00332">
    <property type="entry name" value="PP2Cc"/>
    <property type="match status" value="1"/>
</dbReference>
<dbReference type="GO" id="GO:0046872">
    <property type="term" value="F:metal ion binding"/>
    <property type="evidence" value="ECO:0007669"/>
    <property type="project" value="UniProtKB-UniRule"/>
</dbReference>